<keyword evidence="2" id="KW-1185">Reference proteome</keyword>
<dbReference type="EMBL" id="JAGMUV010000006">
    <property type="protein sequence ID" value="KAH7153115.1"/>
    <property type="molecule type" value="Genomic_DNA"/>
</dbReference>
<sequence>MPRGVFEGVNRELPSRQQLHFHIPVISISWSPEDVCAFVDMVRDNEAIVYQHMGTQGVRYDIMIELLQQQGITKSVSEITSIMRVLKNKPDVDFISLQTSQFKQRWAGIYYFKTFVEERGLVTTPKDDNDLFHHFLGIEDGIDTSRRLQTILAQHGFDNRSEGVLHRSNMFLAKHIGGLLHREVWPKVSETPPSQVSIWRQRTSQYLGARIAAVVMHHARALFSSHDKPDRHTFLSDGDIPKLSWPILLKIWHEVQATLKADGVPTDRILTRGQWQLASVWHNNKNTL</sequence>
<dbReference type="AlphaFoldDB" id="A0A9P9JB50"/>
<protein>
    <submittedName>
        <fullName evidence="1">Uncharacterized protein</fullName>
    </submittedName>
</protein>
<dbReference type="OrthoDB" id="4619081at2759"/>
<evidence type="ECO:0000313" key="1">
    <source>
        <dbReference type="EMBL" id="KAH7153115.1"/>
    </source>
</evidence>
<gene>
    <name evidence="1" type="ORF">EDB81DRAFT_446652</name>
</gene>
<comment type="caution">
    <text evidence="1">The sequence shown here is derived from an EMBL/GenBank/DDBJ whole genome shotgun (WGS) entry which is preliminary data.</text>
</comment>
<proteinExistence type="predicted"/>
<organism evidence="1 2">
    <name type="scientific">Dactylonectria macrodidyma</name>
    <dbReference type="NCBI Taxonomy" id="307937"/>
    <lineage>
        <taxon>Eukaryota</taxon>
        <taxon>Fungi</taxon>
        <taxon>Dikarya</taxon>
        <taxon>Ascomycota</taxon>
        <taxon>Pezizomycotina</taxon>
        <taxon>Sordariomycetes</taxon>
        <taxon>Hypocreomycetidae</taxon>
        <taxon>Hypocreales</taxon>
        <taxon>Nectriaceae</taxon>
        <taxon>Dactylonectria</taxon>
    </lineage>
</organism>
<reference evidence="1" key="1">
    <citation type="journal article" date="2021" name="Nat. Commun.">
        <title>Genetic determinants of endophytism in the Arabidopsis root mycobiome.</title>
        <authorList>
            <person name="Mesny F."/>
            <person name="Miyauchi S."/>
            <person name="Thiergart T."/>
            <person name="Pickel B."/>
            <person name="Atanasova L."/>
            <person name="Karlsson M."/>
            <person name="Huettel B."/>
            <person name="Barry K.W."/>
            <person name="Haridas S."/>
            <person name="Chen C."/>
            <person name="Bauer D."/>
            <person name="Andreopoulos W."/>
            <person name="Pangilinan J."/>
            <person name="LaButti K."/>
            <person name="Riley R."/>
            <person name="Lipzen A."/>
            <person name="Clum A."/>
            <person name="Drula E."/>
            <person name="Henrissat B."/>
            <person name="Kohler A."/>
            <person name="Grigoriev I.V."/>
            <person name="Martin F.M."/>
            <person name="Hacquard S."/>
        </authorList>
    </citation>
    <scope>NUCLEOTIDE SEQUENCE</scope>
    <source>
        <strain evidence="1">MPI-CAGE-AT-0147</strain>
    </source>
</reference>
<dbReference type="Proteomes" id="UP000738349">
    <property type="component" value="Unassembled WGS sequence"/>
</dbReference>
<evidence type="ECO:0000313" key="2">
    <source>
        <dbReference type="Proteomes" id="UP000738349"/>
    </source>
</evidence>
<name>A0A9P9JB50_9HYPO</name>
<accession>A0A9P9JB50</accession>